<accession>A0ABU1XUG0</accession>
<keyword evidence="1" id="KW-1133">Transmembrane helix</keyword>
<protein>
    <submittedName>
        <fullName evidence="2">PurR-regulated permease PerM</fullName>
    </submittedName>
</protein>
<reference evidence="2 3" key="1">
    <citation type="submission" date="2023-07" db="EMBL/GenBank/DDBJ databases">
        <title>Sorghum-associated microbial communities from plants grown in Nebraska, USA.</title>
        <authorList>
            <person name="Schachtman D."/>
        </authorList>
    </citation>
    <scope>NUCLEOTIDE SEQUENCE [LARGE SCALE GENOMIC DNA]</scope>
    <source>
        <strain evidence="2 3">4099</strain>
    </source>
</reference>
<evidence type="ECO:0000256" key="1">
    <source>
        <dbReference type="SAM" id="Phobius"/>
    </source>
</evidence>
<keyword evidence="3" id="KW-1185">Reference proteome</keyword>
<comment type="caution">
    <text evidence="2">The sequence shown here is derived from an EMBL/GenBank/DDBJ whole genome shotgun (WGS) entry which is preliminary data.</text>
</comment>
<keyword evidence="1" id="KW-0472">Membrane</keyword>
<evidence type="ECO:0000313" key="3">
    <source>
        <dbReference type="Proteomes" id="UP001256588"/>
    </source>
</evidence>
<gene>
    <name evidence="2" type="ORF">J2W68_001112</name>
</gene>
<dbReference type="RefSeq" id="WP_310233428.1">
    <property type="nucleotide sequence ID" value="NZ_JAVDWO010000003.1"/>
</dbReference>
<dbReference type="EMBL" id="JAVDWO010000003">
    <property type="protein sequence ID" value="MDR7192404.1"/>
    <property type="molecule type" value="Genomic_DNA"/>
</dbReference>
<feature type="transmembrane region" description="Helical" evidence="1">
    <location>
        <begin position="12"/>
        <end position="37"/>
    </location>
</feature>
<dbReference type="Proteomes" id="UP001256588">
    <property type="component" value="Unassembled WGS sequence"/>
</dbReference>
<name>A0ABU1XUG0_9GAMM</name>
<keyword evidence="1" id="KW-0812">Transmembrane</keyword>
<evidence type="ECO:0000313" key="2">
    <source>
        <dbReference type="EMBL" id="MDR7192404.1"/>
    </source>
</evidence>
<proteinExistence type="predicted"/>
<organism evidence="2 3">
    <name type="scientific">Luteimonas terrae</name>
    <dbReference type="NCBI Taxonomy" id="1530191"/>
    <lineage>
        <taxon>Bacteria</taxon>
        <taxon>Pseudomonadati</taxon>
        <taxon>Pseudomonadota</taxon>
        <taxon>Gammaproteobacteria</taxon>
        <taxon>Lysobacterales</taxon>
        <taxon>Lysobacteraceae</taxon>
        <taxon>Luteimonas</taxon>
    </lineage>
</organism>
<sequence>MSSGMGEGLAALGVVWMLFVLVLGILWILVPFAIFGIKPLLRDLIREQKTTQALLTTISQQVYPISVEVAKPRPSHVEAMSHV</sequence>